<protein>
    <submittedName>
        <fullName evidence="2">Cell division protein FTSH</fullName>
    </submittedName>
</protein>
<name>A0A1B1FK51_9CHLO</name>
<dbReference type="Gene3D" id="3.40.50.300">
    <property type="entry name" value="P-loop containing nucleotide triphosphate hydrolases"/>
    <property type="match status" value="1"/>
</dbReference>
<dbReference type="GO" id="GO:0016887">
    <property type="term" value="F:ATP hydrolysis activity"/>
    <property type="evidence" value="ECO:0007669"/>
    <property type="project" value="InterPro"/>
</dbReference>
<geneLocation type="chloroplast" evidence="2"/>
<gene>
    <name evidence="2" type="primary">ftsH</name>
</gene>
<keyword evidence="2" id="KW-0934">Plastid</keyword>
<dbReference type="InterPro" id="IPR003959">
    <property type="entry name" value="ATPase_AAA_core"/>
</dbReference>
<dbReference type="SUPFAM" id="SSF52540">
    <property type="entry name" value="P-loop containing nucleoside triphosphate hydrolases"/>
    <property type="match status" value="1"/>
</dbReference>
<keyword evidence="2" id="KW-0131">Cell cycle</keyword>
<proteinExistence type="predicted"/>
<dbReference type="Pfam" id="PF00004">
    <property type="entry name" value="AAA"/>
    <property type="match status" value="1"/>
</dbReference>
<dbReference type="InterPro" id="IPR050168">
    <property type="entry name" value="AAA_ATPase_domain"/>
</dbReference>
<dbReference type="PANTHER" id="PTHR23077">
    <property type="entry name" value="AAA-FAMILY ATPASE"/>
    <property type="match status" value="1"/>
</dbReference>
<reference evidence="2" key="1">
    <citation type="submission" date="2016-05" db="EMBL/GenBank/DDBJ databases">
        <authorList>
            <person name="Lavstsen T."/>
            <person name="Jespersen J.S."/>
        </authorList>
    </citation>
    <scope>NUCLEOTIDE SEQUENCE</scope>
</reference>
<organism evidence="2">
    <name type="scientific">Tetrabaena socialis</name>
    <dbReference type="NCBI Taxonomy" id="47790"/>
    <lineage>
        <taxon>Eukaryota</taxon>
        <taxon>Viridiplantae</taxon>
        <taxon>Chlorophyta</taxon>
        <taxon>core chlorophytes</taxon>
        <taxon>Chlorophyceae</taxon>
        <taxon>CS clade</taxon>
        <taxon>Chlamydomonadales</taxon>
        <taxon>Tetrabaenaceae</taxon>
        <taxon>Tetrabaena</taxon>
    </lineage>
</organism>
<accession>A0A1B1FK51</accession>
<dbReference type="EMBL" id="KX232643">
    <property type="protein sequence ID" value="ANQ46375.1"/>
    <property type="molecule type" value="Genomic_DNA"/>
</dbReference>
<evidence type="ECO:0000259" key="1">
    <source>
        <dbReference type="Pfam" id="PF00004"/>
    </source>
</evidence>
<keyword evidence="2" id="KW-0150">Chloroplast</keyword>
<dbReference type="GO" id="GO:0051301">
    <property type="term" value="P:cell division"/>
    <property type="evidence" value="ECO:0007669"/>
    <property type="project" value="UniProtKB-KW"/>
</dbReference>
<evidence type="ECO:0000313" key="2">
    <source>
        <dbReference type="EMBL" id="ANQ46375.1"/>
    </source>
</evidence>
<dbReference type="GO" id="GO:0005524">
    <property type="term" value="F:ATP binding"/>
    <property type="evidence" value="ECO:0007669"/>
    <property type="project" value="InterPro"/>
</dbReference>
<feature type="domain" description="ATPase AAA-type core" evidence="1">
    <location>
        <begin position="2690"/>
        <end position="2751"/>
    </location>
</feature>
<sequence length="3389" mass="389897">MYKEKLLFKNLCCRPWVKTHAVHGTHHLSITELGVNDSPESKDSKYNPYKIKPYFYQIYEHDFLALVKKKQRKNKNEGQSSGNLCTSVFVLFLKGAKPRLQLTPKGSVAEGQLLMSFLPSAMVYKGHSQPGAKAPVTPKGVKAWFRWVPHKNHTVTNNNLVYKNDRRWASAHAVEVKYNDLYFAFGPGPKGLRQDKMDQRRAASLEKTRAKPTKIDFFLETKYTAEPKNESQSASLISPPLGEADTFFRLLSRQRLPVNMPIIKMGRTHLGLNAKSISAVYASQKKTVEPLELLLPKNHYERLDYFVPSQLDKEGNILDGPQPTSTFPIFKKQRSLKFLGFLNSINNKSFLSYWLIPVAGLALITAKEEKIRTRSNVGADYALRQALYTKQSLGNIKDKYVQTPLCKYLSFIINKPMVGCSQSVIHTIWPEGKSTQSLNILSLSITSSVPDNDKVSVKKNLLNNQVYKVPKKKLGFVNEGNKVQPTFTTANFGPDSLNKASMVVFVFPKGKKEVLGSFLCSRFEYAQQSCANWKNQGQIILKLIKNQNNLYFRTINPLDSKTFINNALNFIITENSLKLLNFKIIKLSRSLINFSDDKCISRAFFDKPFYPSVYKILSTIFPVWLWGGFHPPQNHAAAKMLLAGKYFYVDNYELKPKVLSPDGNAKISTRAQDGLRVFVFPKGKKEVLGSFLCRFSPRCQTEGKNLLAFSKLNISDIAENLLNNFLSNFFTQKRGVKYIAKNDLIKTSIDSSYGFGSKHRLAPIFTTRFIKKKKYVGSRASLYTLLRPNRHVTKVTAPRGNLGVKKGGINSNSYILLKKFPILPRQTSPLGTQARSQEELGPKLNPGVLYYNHKVKQPLVKAQRDEKTKEKTNKPGAKAPVTNKILVYKNRFELSILFKHQKMFNNNLWSRPKGIVDGPQPTKTFGIKPKRDTRYVFLSSKMKTSKKIAHITCKQSLEKIKIRLHLQKKRKAKKQRLETRRQKKRTRLFPRPMWLRYRMFFNFLKQTWAKAQDLSLRATAVSKSSDLYVLLPKKQLIFIAASHMKITKKSDTRGFFLTSRPPIFLNNNKKIKPNPKKPKKSLKVLFSFLENVNLGVKRIKLEHPFLYFQNNLNMRKIQILNRVIVKQLELSYLQKDRRWASAHLILPGAKAPVTSNELCGYKNMERSYGLKPMEQRRDIKIKAKYINFKNQKTNNPPPLPEKDNDTYTLCRDFWIWAYNTTNNHNNFKNLLWLLPNNTSSQISPFTFFNIKNPQIVNNNLPKGIFGFEQILLAKSKINPFFKSAYLQEENKNLDFDGLRRLKKAKAQGPLTLADIKINKYSNLYAAFGPAPKGAAAWFWGGVSPPHHNHTGKIFDKDIINQKNLIHFAKAPVTPKGVKAWFRGVPHQNHTVTNNNLVYNSKQIKTAFAIKRLYWALNKTNTNSFTDYNKRYNLWGTQKLRNQSKNNKTKYLENQFIKYYLNFFVEARYNYQPGTKAPVTNNILVYKKNTSKSLWASTKGSNHTNINSLRSKGKNKLLNKKITSKIRQKKQKLNYLTSFTSSLKKQKTLKKIEDHGSIKLAYGLRPICKFYTTITYQKNIKIFNRYFWLNSFIKTNFNKYLNGTYGFIKPYKTHIFASNLFFDKNKSEGQSSGLILSSSILLHFCALISLVSISRVRCFVKFHVILLYKLSNIYNTILLTVSHQIKKKQNLNLNHLNFYTSNTRLRFPWAESHLRSSIPAGDKVKGVKLKKKASNIILANYKTARVQIPNKLLVNSIFSLCKILNLPGPKAGGKRWKQRIPGAKAPATNNLLVERTAFSFYPRPGMPLGEAQRDEDEQTSFLFTYLFLGLLNKKFKPNPKKPKKSANAKEDLINRPYYLQNRLKIKTRGLAFGNGLGIIVRGSKVEKLPTLSKTLHKLRGSTNRVKSIFDKYLNTHRYLLPYKNIIYSKLNIISLKAFFLNKNKNNLNIFKSKSLWASTKGKKKKYLNSLVVFEGKYKKEQKKALIKKKVNILVVSLKNARLKVLRDLIDIFQISVRTISSFFEKPAEFTSHFIAYGFLVEWSSDLQTIIPENVDISIWNICSKFSRVLPNIQIVLTTKASSLVPFLNLNNTSVFYANNFIYINNKFDFFVKTKKYVGFLKSSGLPLLFLISHLLSKIISYLFDTFLETLSQPDADLIRRQEKGKRFWDIWADFLITAADYYTVNVAALSTIKAEQNTLVDKISNDFNIFYTSFDQRATTNKINDRGINRSRGATQIVDFVNFIDQKSVQRHKKEPTRHKNNNPSWWEHILINNMSSFHNKASIKLAGMHFKKVEFDSPCFSYEDQTGAQRDDDSLPLKGALTIYPPGILERPLKNHVHIFGKVIKNFNVNQSITYQSWPNGDLFMDYHPAKSFSHIPIIKYNSVLQQPIGTLVCQIYSGIFNKQISKNILLVNTKTTTKQRIHDGPQPTNYNVLLLQALAGETELKIITDNAQRYERINRGFAIGIKLLRDVFDAIALNTPCIFLLEDIHKIGERRPMLISDYGSAMSDDNGSFKEDFFGSQRDEVHEKNQVVYQLTRHKITHYKKPFKGDYASAIPTNLYVTDLFLRVPTQSTSNLSLVENHNLTIKNKIKNSEFTNFKTEHNSSPRGNDDKKSHFQFVRATKRNSRGAKRGLDFKPPSTSPFAVFLLKEGKKFKPNKIVEELPWTGLPGEQLLTKPRTSYSVRAKVLMLAEFSLSNLSAKLDMITDLLVIIDSVRSNKGFVVFATTNLPHILDPALRRPGRLDETICLPDISTSNVLNFNTNYEIIKTVKPYTLSTVNHLNNILKGQQTLLLFKPFSFYFKNTPILTVNLKDYNKTINKLNPENLGHHFSLNYAKYKTKKLFIHFALSPATSNEQSVDKQNDRRWASAHAVEVKDLNCLDQSQKTYPSGKGKGKDKYKAIAYYEVGKIILNYYLNNLHSINKAQYLAEGSELIFKSINYLSLYGSKNKLLLQLMLIFGGKISQLISSRKKASFYNYSLNNFVIDNRLAFGLTAGKRQTLVHAQVLLDNPCLFLQDKNFQLLTDLMLSFIQKRYLYLKNLIVPKLLSFADGNILEEPPSPPFSNLLIPAKRFENYKRVFHDSISGDKMGQRNAQISLTEKLQSHAQLRSISLLLDKNNNTKAVRIGLDGLRPIFDPLFDVEVKQLAKTIEDGPQPTSTFTTFTNINWYYQNRILKRHGQYLTNQWWNGQLSEHNAETVFLSDIDWRASFIKNKQKNNYIKSKKIKNFLSISLKKRWVETHDVLLDFPDTDQYYNPRRRRWLLNKGYWSFWFNFDKIYSEEMIYTWILESIIQTYSYLHNNTELLDFVASKFIHGLFLCSQLEPLISAPRPSKGLLLEHKNYNAAKLLKKGGDAQSFGEDLRPWASAQESKILLNSVKEIFLTNSFKRF</sequence>
<dbReference type="PANTHER" id="PTHR23077:SF117">
    <property type="entry name" value="AAA+ ATPASE DOMAIN-CONTAINING PROTEIN"/>
    <property type="match status" value="1"/>
</dbReference>
<dbReference type="InterPro" id="IPR027417">
    <property type="entry name" value="P-loop_NTPase"/>
</dbReference>
<keyword evidence="2" id="KW-0132">Cell division</keyword>